<sequence length="724" mass="78497">MRRCQFLIALCFLSFLVFEPYVQAQPPGRQRGEGNFERGAGGQRRGQGQGWAGGRQRSSGQGPSGQSSTRQGSSQQGSGQRPGQQSPPWVAIFDADSDGILSADEIKNATTALSEMDRNRDGQLTGDELRSTYGARSQARPGSRAGSGSMQPDSGRGPSDGRGPSGRSPDGRGPSGGRGAAGGRGVAGGGERNADPSRADASFAAQLLSLDTDADGLIANAELPEHMHDAFGVADADKNGSLDEDELLVLASQFRRNQLNPDNDQEVKNAPTQGRHAPEMGERGERQRSAGQPGPGQRGSREVSLGQNQRGSGQRGQAQRGQSRGQSAGAGRGGPRDRVRPRDIEFKENFAVGTQMPTNLQVYNVDRELVPTRSVFESKYTVVVSGCLTCPAFRSSYPEIEAVARDFSDRGVNFYFLYQSLAHPENWGFVQPTSIEDRFAQVEHAKELLQTEIPWLTDPMDNQMKTYFKGTPNSQFVFDQSGSVVHRDSWGRGSSLRESLESLVGKPSTLTSVADLNLPRFERHLTPESQMLIERVKVEGVAVPLRVAAAGESNPVNALLSSDFIESNRYVKLRPEADQELLRTGTGKLYLGFRQDPVLGASWNNLATPPEYRILAEGASVTPATGQSPKLDIESDNEPREFLVDVKNWESGEPITIQIQYFACNKEKGWCKSVQQEFTVWLDRDETGGMVNGRSHFPGGGGRRSQGGHERSGSGTRPGGRSDR</sequence>
<evidence type="ECO:0000259" key="3">
    <source>
        <dbReference type="PROSITE" id="PS50222"/>
    </source>
</evidence>
<dbReference type="Pfam" id="PF13202">
    <property type="entry name" value="EF-hand_5"/>
    <property type="match status" value="2"/>
</dbReference>
<protein>
    <submittedName>
        <fullName evidence="4">Secreted protein</fullName>
    </submittedName>
</protein>
<evidence type="ECO:0000313" key="5">
    <source>
        <dbReference type="Proteomes" id="UP000011885"/>
    </source>
</evidence>
<dbReference type="InterPro" id="IPR011992">
    <property type="entry name" value="EF-hand-dom_pair"/>
</dbReference>
<feature type="compositionally biased region" description="Gly residues" evidence="1">
    <location>
        <begin position="39"/>
        <end position="53"/>
    </location>
</feature>
<reference evidence="4 5" key="1">
    <citation type="journal article" date="2013" name="Mar. Genomics">
        <title>Expression of sulfatases in Rhodopirellula baltica and the diversity of sulfatases in the genus Rhodopirellula.</title>
        <authorList>
            <person name="Wegner C.E."/>
            <person name="Richter-Heitmann T."/>
            <person name="Klindworth A."/>
            <person name="Klockow C."/>
            <person name="Richter M."/>
            <person name="Achstetter T."/>
            <person name="Glockner F.O."/>
            <person name="Harder J."/>
        </authorList>
    </citation>
    <scope>NUCLEOTIDE SEQUENCE [LARGE SCALE GENOMIC DNA]</scope>
    <source>
        <strain evidence="4 5">SM41</strain>
    </source>
</reference>
<gene>
    <name evidence="4" type="ORF">RSSM_05362</name>
</gene>
<dbReference type="InterPro" id="IPR036249">
    <property type="entry name" value="Thioredoxin-like_sf"/>
</dbReference>
<comment type="caution">
    <text evidence="4">The sequence shown here is derived from an EMBL/GenBank/DDBJ whole genome shotgun (WGS) entry which is preliminary data.</text>
</comment>
<dbReference type="SUPFAM" id="SSF47473">
    <property type="entry name" value="EF-hand"/>
    <property type="match status" value="1"/>
</dbReference>
<evidence type="ECO:0000256" key="2">
    <source>
        <dbReference type="SAM" id="SignalP"/>
    </source>
</evidence>
<dbReference type="InterPro" id="IPR018247">
    <property type="entry name" value="EF_Hand_1_Ca_BS"/>
</dbReference>
<feature type="region of interest" description="Disordered" evidence="1">
    <location>
        <begin position="112"/>
        <end position="200"/>
    </location>
</feature>
<feature type="chain" id="PRO_5004072609" evidence="2">
    <location>
        <begin position="25"/>
        <end position="724"/>
    </location>
</feature>
<feature type="signal peptide" evidence="2">
    <location>
        <begin position="1"/>
        <end position="24"/>
    </location>
</feature>
<feature type="compositionally biased region" description="Low complexity" evidence="1">
    <location>
        <begin position="306"/>
        <end position="327"/>
    </location>
</feature>
<proteinExistence type="predicted"/>
<name>M5TW06_9BACT</name>
<keyword evidence="5" id="KW-1185">Reference proteome</keyword>
<dbReference type="GO" id="GO:0005509">
    <property type="term" value="F:calcium ion binding"/>
    <property type="evidence" value="ECO:0007669"/>
    <property type="project" value="InterPro"/>
</dbReference>
<feature type="region of interest" description="Disordered" evidence="1">
    <location>
        <begin position="687"/>
        <end position="724"/>
    </location>
</feature>
<dbReference type="PROSITE" id="PS00018">
    <property type="entry name" value="EF_HAND_1"/>
    <property type="match status" value="2"/>
</dbReference>
<organism evidence="4 5">
    <name type="scientific">Rhodopirellula sallentina SM41</name>
    <dbReference type="NCBI Taxonomy" id="1263870"/>
    <lineage>
        <taxon>Bacteria</taxon>
        <taxon>Pseudomonadati</taxon>
        <taxon>Planctomycetota</taxon>
        <taxon>Planctomycetia</taxon>
        <taxon>Pirellulales</taxon>
        <taxon>Pirellulaceae</taxon>
        <taxon>Rhodopirellula</taxon>
    </lineage>
</organism>
<evidence type="ECO:0000256" key="1">
    <source>
        <dbReference type="SAM" id="MobiDB-lite"/>
    </source>
</evidence>
<feature type="domain" description="EF-hand" evidence="3">
    <location>
        <begin position="222"/>
        <end position="257"/>
    </location>
</feature>
<dbReference type="SMART" id="SM00054">
    <property type="entry name" value="EFh"/>
    <property type="match status" value="2"/>
</dbReference>
<dbReference type="Gene3D" id="1.10.238.10">
    <property type="entry name" value="EF-hand"/>
    <property type="match status" value="2"/>
</dbReference>
<feature type="region of interest" description="Disordered" evidence="1">
    <location>
        <begin position="256"/>
        <end position="341"/>
    </location>
</feature>
<dbReference type="AlphaFoldDB" id="M5TW06"/>
<feature type="compositionally biased region" description="Gly residues" evidence="1">
    <location>
        <begin position="173"/>
        <end position="191"/>
    </location>
</feature>
<dbReference type="PATRIC" id="fig|1263870.3.peg.5687"/>
<feature type="region of interest" description="Disordered" evidence="1">
    <location>
        <begin position="25"/>
        <end position="90"/>
    </location>
</feature>
<dbReference type="PROSITE" id="PS50222">
    <property type="entry name" value="EF_HAND_2"/>
    <property type="match status" value="2"/>
</dbReference>
<dbReference type="Proteomes" id="UP000011885">
    <property type="component" value="Unassembled WGS sequence"/>
</dbReference>
<dbReference type="SUPFAM" id="SSF52833">
    <property type="entry name" value="Thioredoxin-like"/>
    <property type="match status" value="1"/>
</dbReference>
<keyword evidence="2" id="KW-0732">Signal</keyword>
<evidence type="ECO:0000313" key="4">
    <source>
        <dbReference type="EMBL" id="EMI53209.1"/>
    </source>
</evidence>
<dbReference type="EMBL" id="ANOH01000369">
    <property type="protein sequence ID" value="EMI53209.1"/>
    <property type="molecule type" value="Genomic_DNA"/>
</dbReference>
<dbReference type="Gene3D" id="3.40.30.10">
    <property type="entry name" value="Glutaredoxin"/>
    <property type="match status" value="1"/>
</dbReference>
<feature type="compositionally biased region" description="Low complexity" evidence="1">
    <location>
        <begin position="54"/>
        <end position="86"/>
    </location>
</feature>
<accession>M5TW06</accession>
<dbReference type="RefSeq" id="WP_008685877.1">
    <property type="nucleotide sequence ID" value="NZ_ANOH01000369.1"/>
</dbReference>
<feature type="domain" description="EF-hand" evidence="3">
    <location>
        <begin position="104"/>
        <end position="139"/>
    </location>
</feature>
<feature type="compositionally biased region" description="Basic and acidic residues" evidence="1">
    <location>
        <begin position="276"/>
        <end position="288"/>
    </location>
</feature>
<dbReference type="InterPro" id="IPR002048">
    <property type="entry name" value="EF_hand_dom"/>
</dbReference>